<reference evidence="1" key="1">
    <citation type="journal article" date="2022" name="bioRxiv">
        <title>Sequencing and chromosome-scale assembly of the giantPleurodeles waltlgenome.</title>
        <authorList>
            <person name="Brown T."/>
            <person name="Elewa A."/>
            <person name="Iarovenko S."/>
            <person name="Subramanian E."/>
            <person name="Araus A.J."/>
            <person name="Petzold A."/>
            <person name="Susuki M."/>
            <person name="Suzuki K.-i.T."/>
            <person name="Hayashi T."/>
            <person name="Toyoda A."/>
            <person name="Oliveira C."/>
            <person name="Osipova E."/>
            <person name="Leigh N.D."/>
            <person name="Simon A."/>
            <person name="Yun M.H."/>
        </authorList>
    </citation>
    <scope>NUCLEOTIDE SEQUENCE</scope>
    <source>
        <strain evidence="1">20211129_DDA</strain>
        <tissue evidence="1">Liver</tissue>
    </source>
</reference>
<dbReference type="AlphaFoldDB" id="A0AAV7NAF8"/>
<keyword evidence="2" id="KW-1185">Reference proteome</keyword>
<sequence length="105" mass="11188">MFCLGGGGFRRGQSRLFATPGSANPLACTRWQGPQYQPVSGARRRQAEADPTLCVPTSPPVAPACSWVCSLACATHAHDGWWCTGISLWPPNGSAESFAPSRRGR</sequence>
<dbReference type="Proteomes" id="UP001066276">
    <property type="component" value="Chromosome 8"/>
</dbReference>
<gene>
    <name evidence="1" type="ORF">NDU88_000703</name>
</gene>
<name>A0AAV7NAF8_PLEWA</name>
<evidence type="ECO:0000313" key="1">
    <source>
        <dbReference type="EMBL" id="KAJ1112439.1"/>
    </source>
</evidence>
<accession>A0AAV7NAF8</accession>
<organism evidence="1 2">
    <name type="scientific">Pleurodeles waltl</name>
    <name type="common">Iberian ribbed newt</name>
    <dbReference type="NCBI Taxonomy" id="8319"/>
    <lineage>
        <taxon>Eukaryota</taxon>
        <taxon>Metazoa</taxon>
        <taxon>Chordata</taxon>
        <taxon>Craniata</taxon>
        <taxon>Vertebrata</taxon>
        <taxon>Euteleostomi</taxon>
        <taxon>Amphibia</taxon>
        <taxon>Batrachia</taxon>
        <taxon>Caudata</taxon>
        <taxon>Salamandroidea</taxon>
        <taxon>Salamandridae</taxon>
        <taxon>Pleurodelinae</taxon>
        <taxon>Pleurodeles</taxon>
    </lineage>
</organism>
<dbReference type="EMBL" id="JANPWB010000012">
    <property type="protein sequence ID" value="KAJ1112439.1"/>
    <property type="molecule type" value="Genomic_DNA"/>
</dbReference>
<comment type="caution">
    <text evidence="1">The sequence shown here is derived from an EMBL/GenBank/DDBJ whole genome shotgun (WGS) entry which is preliminary data.</text>
</comment>
<protein>
    <submittedName>
        <fullName evidence="1">Uncharacterized protein</fullName>
    </submittedName>
</protein>
<evidence type="ECO:0000313" key="2">
    <source>
        <dbReference type="Proteomes" id="UP001066276"/>
    </source>
</evidence>
<proteinExistence type="predicted"/>